<gene>
    <name evidence="2" type="primary">LOC104945590</name>
</gene>
<dbReference type="RefSeq" id="XP_010769590.1">
    <property type="nucleotide sequence ID" value="XM_010771288.1"/>
</dbReference>
<dbReference type="GeneID" id="104945590"/>
<evidence type="ECO:0000313" key="1">
    <source>
        <dbReference type="Proteomes" id="UP000504611"/>
    </source>
</evidence>
<dbReference type="InterPro" id="IPR002110">
    <property type="entry name" value="Ankyrin_rpt"/>
</dbReference>
<proteinExistence type="predicted"/>
<dbReference type="Proteomes" id="UP000504611">
    <property type="component" value="Unplaced"/>
</dbReference>
<organism evidence="1 2">
    <name type="scientific">Notothenia coriiceps</name>
    <name type="common">black rockcod</name>
    <dbReference type="NCBI Taxonomy" id="8208"/>
    <lineage>
        <taxon>Eukaryota</taxon>
        <taxon>Metazoa</taxon>
        <taxon>Chordata</taxon>
        <taxon>Craniata</taxon>
        <taxon>Vertebrata</taxon>
        <taxon>Euteleostomi</taxon>
        <taxon>Actinopterygii</taxon>
        <taxon>Neopterygii</taxon>
        <taxon>Teleostei</taxon>
        <taxon>Neoteleostei</taxon>
        <taxon>Acanthomorphata</taxon>
        <taxon>Eupercaria</taxon>
        <taxon>Perciformes</taxon>
        <taxon>Notothenioidei</taxon>
        <taxon>Nototheniidae</taxon>
        <taxon>Notothenia</taxon>
    </lineage>
</organism>
<dbReference type="AlphaFoldDB" id="A0A6I9N676"/>
<dbReference type="KEGG" id="ncc:104945590"/>
<dbReference type="OrthoDB" id="1866797at2759"/>
<dbReference type="InterPro" id="IPR036770">
    <property type="entry name" value="Ankyrin_rpt-contain_sf"/>
</dbReference>
<accession>A0A6I9N676</accession>
<evidence type="ECO:0000313" key="2">
    <source>
        <dbReference type="RefSeq" id="XP_010769590.1"/>
    </source>
</evidence>
<reference evidence="2" key="1">
    <citation type="submission" date="2025-08" db="UniProtKB">
        <authorList>
            <consortium name="RefSeq"/>
        </authorList>
    </citation>
    <scope>IDENTIFICATION</scope>
    <source>
        <tissue evidence="2">Muscle</tissue>
    </source>
</reference>
<name>A0A6I9N676_9TELE</name>
<dbReference type="Gene3D" id="1.25.40.20">
    <property type="entry name" value="Ankyrin repeat-containing domain"/>
    <property type="match status" value="1"/>
</dbReference>
<dbReference type="Pfam" id="PF12796">
    <property type="entry name" value="Ank_2"/>
    <property type="match status" value="1"/>
</dbReference>
<sequence length="178" mass="18808">MGAKASLVEDPVPGSAMVTSPTLDNIRAAYEEGENEAARELIQQACCVECSAAVPHIDGVGLLCVASQHGDLQSVSYLLREARIILLQEPSSSNPAILAAYYGHASVVKELLDSIPGPCLRRDLLNFMLATSCQQGQLDVVRLLVHGYAADTKDCAVHSDEFAVITGLPLYAAAQADG</sequence>
<dbReference type="SUPFAM" id="SSF48403">
    <property type="entry name" value="Ankyrin repeat"/>
    <property type="match status" value="1"/>
</dbReference>
<protein>
    <submittedName>
        <fullName evidence="2">Leucine-rich repeat serine/threonine-protein kinase 1-like</fullName>
    </submittedName>
</protein>
<keyword evidence="1" id="KW-1185">Reference proteome</keyword>